<evidence type="ECO:0008006" key="3">
    <source>
        <dbReference type="Google" id="ProtNLM"/>
    </source>
</evidence>
<dbReference type="Proteomes" id="UP000265566">
    <property type="component" value="Chromosome 6"/>
</dbReference>
<organism evidence="1 2">
    <name type="scientific">Medicago truncatula</name>
    <name type="common">Barrel medic</name>
    <name type="synonym">Medicago tribuloides</name>
    <dbReference type="NCBI Taxonomy" id="3880"/>
    <lineage>
        <taxon>Eukaryota</taxon>
        <taxon>Viridiplantae</taxon>
        <taxon>Streptophyta</taxon>
        <taxon>Embryophyta</taxon>
        <taxon>Tracheophyta</taxon>
        <taxon>Spermatophyta</taxon>
        <taxon>Magnoliopsida</taxon>
        <taxon>eudicotyledons</taxon>
        <taxon>Gunneridae</taxon>
        <taxon>Pentapetalae</taxon>
        <taxon>rosids</taxon>
        <taxon>fabids</taxon>
        <taxon>Fabales</taxon>
        <taxon>Fabaceae</taxon>
        <taxon>Papilionoideae</taxon>
        <taxon>50 kb inversion clade</taxon>
        <taxon>NPAAA clade</taxon>
        <taxon>Hologalegina</taxon>
        <taxon>IRL clade</taxon>
        <taxon>Trifolieae</taxon>
        <taxon>Medicago</taxon>
    </lineage>
</organism>
<evidence type="ECO:0000313" key="2">
    <source>
        <dbReference type="Proteomes" id="UP000265566"/>
    </source>
</evidence>
<name>A0A396HKY2_MEDTR</name>
<dbReference type="AlphaFoldDB" id="A0A396HKY2"/>
<evidence type="ECO:0000313" key="1">
    <source>
        <dbReference type="EMBL" id="RHN52544.1"/>
    </source>
</evidence>
<sequence>MLTCRLLWTVLMCEKHEDNPIGPCLVSFYLSNEVSLTTPILPDVDDCFDVKAKWINLGVLNGSIALISYNEETTTFRVSILGQLGFRESWIKLFMVGPLPYVERPIGVGKNGEIFFIRKDKEVAWFDLSTQMIEELGYTTENLHCRIINYKENILPFEE</sequence>
<comment type="caution">
    <text evidence="1">The sequence shown here is derived from an EMBL/GenBank/DDBJ whole genome shotgun (WGS) entry which is preliminary data.</text>
</comment>
<gene>
    <name evidence="1" type="ORF">MtrunA17_Chr6g0481691</name>
</gene>
<protein>
    <recommendedName>
        <fullName evidence="3">F-box protein interaction domain protein</fullName>
    </recommendedName>
</protein>
<dbReference type="EMBL" id="PSQE01000006">
    <property type="protein sequence ID" value="RHN52544.1"/>
    <property type="molecule type" value="Genomic_DNA"/>
</dbReference>
<dbReference type="Gramene" id="rna37233">
    <property type="protein sequence ID" value="RHN52544.1"/>
    <property type="gene ID" value="gene37233"/>
</dbReference>
<accession>A0A396HKY2</accession>
<proteinExistence type="predicted"/>
<reference evidence="2" key="1">
    <citation type="journal article" date="2018" name="Nat. Plants">
        <title>Whole-genome landscape of Medicago truncatula symbiotic genes.</title>
        <authorList>
            <person name="Pecrix Y."/>
            <person name="Staton S.E."/>
            <person name="Sallet E."/>
            <person name="Lelandais-Briere C."/>
            <person name="Moreau S."/>
            <person name="Carrere S."/>
            <person name="Blein T."/>
            <person name="Jardinaud M.F."/>
            <person name="Latrasse D."/>
            <person name="Zouine M."/>
            <person name="Zahm M."/>
            <person name="Kreplak J."/>
            <person name="Mayjonade B."/>
            <person name="Satge C."/>
            <person name="Perez M."/>
            <person name="Cauet S."/>
            <person name="Marande W."/>
            <person name="Chantry-Darmon C."/>
            <person name="Lopez-Roques C."/>
            <person name="Bouchez O."/>
            <person name="Berard A."/>
            <person name="Debelle F."/>
            <person name="Munos S."/>
            <person name="Bendahmane A."/>
            <person name="Berges H."/>
            <person name="Niebel A."/>
            <person name="Buitink J."/>
            <person name="Frugier F."/>
            <person name="Benhamed M."/>
            <person name="Crespi M."/>
            <person name="Gouzy J."/>
            <person name="Gamas P."/>
        </authorList>
    </citation>
    <scope>NUCLEOTIDE SEQUENCE [LARGE SCALE GENOMIC DNA]</scope>
    <source>
        <strain evidence="2">cv. Jemalong A17</strain>
    </source>
</reference>